<dbReference type="OrthoDB" id="9770923at2"/>
<comment type="caution">
    <text evidence="8">The sequence shown here is derived from an EMBL/GenBank/DDBJ whole genome shotgun (WGS) entry which is preliminary data.</text>
</comment>
<evidence type="ECO:0000256" key="5">
    <source>
        <dbReference type="ARBA" id="ARBA00023136"/>
    </source>
</evidence>
<feature type="transmembrane region" description="Helical" evidence="6">
    <location>
        <begin position="645"/>
        <end position="663"/>
    </location>
</feature>
<organism evidence="8 9">
    <name type="scientific">Tepidimonas sediminis</name>
    <dbReference type="NCBI Taxonomy" id="2588941"/>
    <lineage>
        <taxon>Bacteria</taxon>
        <taxon>Pseudomonadati</taxon>
        <taxon>Pseudomonadota</taxon>
        <taxon>Betaproteobacteria</taxon>
        <taxon>Burkholderiales</taxon>
        <taxon>Tepidimonas</taxon>
    </lineage>
</organism>
<evidence type="ECO:0000256" key="3">
    <source>
        <dbReference type="ARBA" id="ARBA00022748"/>
    </source>
</evidence>
<keyword evidence="2 6" id="KW-0812">Transmembrane</keyword>
<sequence length="715" mass="78683">MSASTAGIELPRAHRRLAAAVELLSSMRFAIALLTVICIASIVGTVLKQHEPVNNYVNQFGPFWYEVFATLDLYSVYSAWWFLLILAFLVVSTSLCIVRNTPKILADLRQFKEHVREQSLQAFHHKAESQLSEAPRAAAERIGQALLARGWKVRLQARETPAGTGWMVAAKAGAANKLGYLAAHAAIVIICIGGLLDGDLMVRMQLWFGGKEPFRGGGLIAEVPEKHRLSDANPTFRGNLLVTEGTRAGIAVLQQPEGVVLQELPFEVELKKFIVEYYDTGMPRLFASDIVIHDRYTGEARPARVEVNHPVEHRGIQIYQSSFDDGGSLVKLRALPMGAAVRPFEVQGRIGEATTLTNGQERLRLEFTGLRVINVENMSAASGGSGADVRKVDLRQAIEARLGAGNKTVKERELRNVGPSVTYKLRDEAGQAREFHNYMLPIDLDGQRVYLLGVRETPQEPFRYLRVPVDERDGLDGFIRLRAALADTGLRRLAAQRYVAQAAGDQPEGVRTALLGSAQRAIDLFAGDDPEIERLPRGEAPRLGGLLALSAFMEANIPEGERERFGDVLLRILNGTLFELYQLSRAQAGLPPAARDEATAAFMTQAVLALSDAFFYPAPLVLQLADFEQVQASVFQVARAPGKTIVYIGCVLLIVGIFAMLYVRERRLWVWLAPGGAGARALMALSSNRKLLDNDREFDTLKGLLTPTQAQETAR</sequence>
<feature type="domain" description="ResB-like" evidence="7">
    <location>
        <begin position="27"/>
        <end position="699"/>
    </location>
</feature>
<evidence type="ECO:0000259" key="7">
    <source>
        <dbReference type="Pfam" id="PF05140"/>
    </source>
</evidence>
<evidence type="ECO:0000256" key="6">
    <source>
        <dbReference type="SAM" id="Phobius"/>
    </source>
</evidence>
<evidence type="ECO:0000256" key="2">
    <source>
        <dbReference type="ARBA" id="ARBA00022692"/>
    </source>
</evidence>
<accession>A0A554WPX9</accession>
<dbReference type="Proteomes" id="UP000320225">
    <property type="component" value="Unassembled WGS sequence"/>
</dbReference>
<feature type="transmembrane region" description="Helical" evidence="6">
    <location>
        <begin position="29"/>
        <end position="47"/>
    </location>
</feature>
<protein>
    <submittedName>
        <fullName evidence="8">Cytochrome c biogenesis protein CcsB</fullName>
    </submittedName>
</protein>
<feature type="transmembrane region" description="Helical" evidence="6">
    <location>
        <begin position="178"/>
        <end position="196"/>
    </location>
</feature>
<dbReference type="GO" id="GO:0016020">
    <property type="term" value="C:membrane"/>
    <property type="evidence" value="ECO:0007669"/>
    <property type="project" value="UniProtKB-SubCell"/>
</dbReference>
<evidence type="ECO:0000313" key="8">
    <source>
        <dbReference type="EMBL" id="TSE25637.1"/>
    </source>
</evidence>
<evidence type="ECO:0000313" key="9">
    <source>
        <dbReference type="Proteomes" id="UP000320225"/>
    </source>
</evidence>
<comment type="subcellular location">
    <subcellularLocation>
        <location evidence="1">Membrane</location>
        <topology evidence="1">Multi-pass membrane protein</topology>
    </subcellularLocation>
</comment>
<dbReference type="RefSeq" id="WP_143894711.1">
    <property type="nucleotide sequence ID" value="NZ_VJND01000006.1"/>
</dbReference>
<reference evidence="8 9" key="1">
    <citation type="submission" date="2019-07" db="EMBL/GenBank/DDBJ databases">
        <title>Tepidimonas sediminis YIM 72259 draft genome.</title>
        <authorList>
            <person name="Da Costa M.S."/>
            <person name="Froufe H.J.C."/>
            <person name="Egas C."/>
            <person name="Albuquerque L."/>
        </authorList>
    </citation>
    <scope>NUCLEOTIDE SEQUENCE [LARGE SCALE GENOMIC DNA]</scope>
    <source>
        <strain evidence="8 9">YIM 72259</strain>
    </source>
</reference>
<gene>
    <name evidence="8" type="primary">ccsB</name>
    <name evidence="8" type="ORF">Tsedi_01222</name>
</gene>
<evidence type="ECO:0000256" key="4">
    <source>
        <dbReference type="ARBA" id="ARBA00022989"/>
    </source>
</evidence>
<dbReference type="InterPro" id="IPR023494">
    <property type="entry name" value="Cyt_c_bgen_Ccs1/CcsB/ResB"/>
</dbReference>
<keyword evidence="9" id="KW-1185">Reference proteome</keyword>
<name>A0A554WPX9_9BURK</name>
<dbReference type="PANTHER" id="PTHR31566">
    <property type="entry name" value="CYTOCHROME C BIOGENESIS PROTEIN CCS1, CHLOROPLASTIC"/>
    <property type="match status" value="1"/>
</dbReference>
<evidence type="ECO:0000256" key="1">
    <source>
        <dbReference type="ARBA" id="ARBA00004141"/>
    </source>
</evidence>
<dbReference type="PANTHER" id="PTHR31566:SF0">
    <property type="entry name" value="CYTOCHROME C BIOGENESIS PROTEIN CCS1, CHLOROPLASTIC"/>
    <property type="match status" value="1"/>
</dbReference>
<keyword evidence="4 6" id="KW-1133">Transmembrane helix</keyword>
<dbReference type="AlphaFoldDB" id="A0A554WPX9"/>
<dbReference type="EMBL" id="VJND01000006">
    <property type="protein sequence ID" value="TSE25637.1"/>
    <property type="molecule type" value="Genomic_DNA"/>
</dbReference>
<keyword evidence="5 6" id="KW-0472">Membrane</keyword>
<dbReference type="GO" id="GO:0017004">
    <property type="term" value="P:cytochrome complex assembly"/>
    <property type="evidence" value="ECO:0007669"/>
    <property type="project" value="UniProtKB-KW"/>
</dbReference>
<dbReference type="Pfam" id="PF05140">
    <property type="entry name" value="ResB"/>
    <property type="match status" value="1"/>
</dbReference>
<dbReference type="InterPro" id="IPR007816">
    <property type="entry name" value="ResB-like_domain"/>
</dbReference>
<proteinExistence type="predicted"/>
<keyword evidence="3" id="KW-0201">Cytochrome c-type biogenesis</keyword>
<feature type="transmembrane region" description="Helical" evidence="6">
    <location>
        <begin position="79"/>
        <end position="98"/>
    </location>
</feature>